<evidence type="ECO:0000313" key="3">
    <source>
        <dbReference type="Proteomes" id="UP000799536"/>
    </source>
</evidence>
<evidence type="ECO:0000256" key="1">
    <source>
        <dbReference type="SAM" id="MobiDB-lite"/>
    </source>
</evidence>
<keyword evidence="3" id="KW-1185">Reference proteome</keyword>
<sequence>MNHSIRHSMSEVCTSTICTPTIKPNGSTDSPQDPSWQRYLLLSSQQEVLNRRLSLQIPSASPMTASSPEMQSLASSPTYSRPSFTSSFSCEPEATPETTPPTSASTQPMSAYPIPTQPGLGHGRAENLHCDDSKSACEINQQIKATLTELLNTESVRSDEKYRAWIQDRLMNAERQIRRDRRRRSSVDREIAQSIADHFE</sequence>
<dbReference type="OrthoDB" id="4509729at2759"/>
<accession>A0A9P4JJU5</accession>
<feature type="compositionally biased region" description="Low complexity" evidence="1">
    <location>
        <begin position="91"/>
        <end position="108"/>
    </location>
</feature>
<feature type="region of interest" description="Disordered" evidence="1">
    <location>
        <begin position="177"/>
        <end position="200"/>
    </location>
</feature>
<dbReference type="AlphaFoldDB" id="A0A9P4JJU5"/>
<feature type="non-terminal residue" evidence="2">
    <location>
        <position position="200"/>
    </location>
</feature>
<proteinExistence type="predicted"/>
<gene>
    <name evidence="2" type="ORF">GQ43DRAFT_400776</name>
</gene>
<feature type="compositionally biased region" description="Polar residues" evidence="1">
    <location>
        <begin position="60"/>
        <end position="89"/>
    </location>
</feature>
<dbReference type="EMBL" id="ML994140">
    <property type="protein sequence ID" value="KAF2198484.1"/>
    <property type="molecule type" value="Genomic_DNA"/>
</dbReference>
<dbReference type="Proteomes" id="UP000799536">
    <property type="component" value="Unassembled WGS sequence"/>
</dbReference>
<protein>
    <submittedName>
        <fullName evidence="2">Uncharacterized protein</fullName>
    </submittedName>
</protein>
<reference evidence="2" key="1">
    <citation type="journal article" date="2020" name="Stud. Mycol.">
        <title>101 Dothideomycetes genomes: a test case for predicting lifestyles and emergence of pathogens.</title>
        <authorList>
            <person name="Haridas S."/>
            <person name="Albert R."/>
            <person name="Binder M."/>
            <person name="Bloem J."/>
            <person name="Labutti K."/>
            <person name="Salamov A."/>
            <person name="Andreopoulos B."/>
            <person name="Baker S."/>
            <person name="Barry K."/>
            <person name="Bills G."/>
            <person name="Bluhm B."/>
            <person name="Cannon C."/>
            <person name="Castanera R."/>
            <person name="Culley D."/>
            <person name="Daum C."/>
            <person name="Ezra D."/>
            <person name="Gonzalez J."/>
            <person name="Henrissat B."/>
            <person name="Kuo A."/>
            <person name="Liang C."/>
            <person name="Lipzen A."/>
            <person name="Lutzoni F."/>
            <person name="Magnuson J."/>
            <person name="Mondo S."/>
            <person name="Nolan M."/>
            <person name="Ohm R."/>
            <person name="Pangilinan J."/>
            <person name="Park H.-J."/>
            <person name="Ramirez L."/>
            <person name="Alfaro M."/>
            <person name="Sun H."/>
            <person name="Tritt A."/>
            <person name="Yoshinaga Y."/>
            <person name="Zwiers L.-H."/>
            <person name="Turgeon B."/>
            <person name="Goodwin S."/>
            <person name="Spatafora J."/>
            <person name="Crous P."/>
            <person name="Grigoriev I."/>
        </authorList>
    </citation>
    <scope>NUCLEOTIDE SEQUENCE</scope>
    <source>
        <strain evidence="2">ATCC 74209</strain>
    </source>
</reference>
<evidence type="ECO:0000313" key="2">
    <source>
        <dbReference type="EMBL" id="KAF2198484.1"/>
    </source>
</evidence>
<organism evidence="2 3">
    <name type="scientific">Delitschia confertaspora ATCC 74209</name>
    <dbReference type="NCBI Taxonomy" id="1513339"/>
    <lineage>
        <taxon>Eukaryota</taxon>
        <taxon>Fungi</taxon>
        <taxon>Dikarya</taxon>
        <taxon>Ascomycota</taxon>
        <taxon>Pezizomycotina</taxon>
        <taxon>Dothideomycetes</taxon>
        <taxon>Pleosporomycetidae</taxon>
        <taxon>Pleosporales</taxon>
        <taxon>Delitschiaceae</taxon>
        <taxon>Delitschia</taxon>
    </lineage>
</organism>
<feature type="compositionally biased region" description="Basic and acidic residues" evidence="1">
    <location>
        <begin position="185"/>
        <end position="200"/>
    </location>
</feature>
<comment type="caution">
    <text evidence="2">The sequence shown here is derived from an EMBL/GenBank/DDBJ whole genome shotgun (WGS) entry which is preliminary data.</text>
</comment>
<name>A0A9P4JJU5_9PLEO</name>
<feature type="region of interest" description="Disordered" evidence="1">
    <location>
        <begin position="60"/>
        <end position="108"/>
    </location>
</feature>